<protein>
    <submittedName>
        <fullName evidence="1">Uncharacterized protein</fullName>
    </submittedName>
</protein>
<evidence type="ECO:0000313" key="2">
    <source>
        <dbReference type="Proteomes" id="UP000018851"/>
    </source>
</evidence>
<dbReference type="KEGG" id="ssan:NX02_18035"/>
<dbReference type="Proteomes" id="UP000018851">
    <property type="component" value="Chromosome"/>
</dbReference>
<accession>W0ADV9</accession>
<dbReference type="EMBL" id="CP006644">
    <property type="protein sequence ID" value="AHE55276.1"/>
    <property type="molecule type" value="Genomic_DNA"/>
</dbReference>
<name>W0ADV9_9SPHN</name>
<dbReference type="HOGENOM" id="CLU_2002450_0_0_5"/>
<dbReference type="AlphaFoldDB" id="W0ADV9"/>
<organism evidence="1 2">
    <name type="scientific">Sphingomonas sanxanigenens DSM 19645 = NX02</name>
    <dbReference type="NCBI Taxonomy" id="1123269"/>
    <lineage>
        <taxon>Bacteria</taxon>
        <taxon>Pseudomonadati</taxon>
        <taxon>Pseudomonadota</taxon>
        <taxon>Alphaproteobacteria</taxon>
        <taxon>Sphingomonadales</taxon>
        <taxon>Sphingomonadaceae</taxon>
        <taxon>Sphingomonas</taxon>
    </lineage>
</organism>
<keyword evidence="2" id="KW-1185">Reference proteome</keyword>
<evidence type="ECO:0000313" key="1">
    <source>
        <dbReference type="EMBL" id="AHE55276.1"/>
    </source>
</evidence>
<proteinExistence type="predicted"/>
<sequence>MEKVRNVVDGARVAAPTAYCLDDEADPLTLNHMLFARMTPYSIEGGVKITAPGHDHAVILAVALLGGADIPVSSRGIKAGAHVREMPPDLLAGNIRNCTSTALLACRGRGGGARLQKARTLFNG</sequence>
<gene>
    <name evidence="1" type="ORF">NX02_18035</name>
</gene>
<reference evidence="1 2" key="1">
    <citation type="submission" date="2013-07" db="EMBL/GenBank/DDBJ databases">
        <title>Completed genome of Sphingomonas sanxanigenens NX02.</title>
        <authorList>
            <person name="Ma T."/>
            <person name="Huang H."/>
            <person name="Wu M."/>
            <person name="Li X."/>
            <person name="Li G."/>
        </authorList>
    </citation>
    <scope>NUCLEOTIDE SEQUENCE [LARGE SCALE GENOMIC DNA]</scope>
    <source>
        <strain evidence="1 2">NX02</strain>
    </source>
</reference>